<keyword evidence="9" id="KW-1185">Reference proteome</keyword>
<accession>A0A640T0F0</accession>
<protein>
    <submittedName>
        <fullName evidence="8">FAD-linked oxidase</fullName>
    </submittedName>
</protein>
<evidence type="ECO:0000256" key="4">
    <source>
        <dbReference type="ARBA" id="ARBA00022827"/>
    </source>
</evidence>
<dbReference type="SUPFAM" id="SSF56176">
    <property type="entry name" value="FAD-binding/transporter-associated domain-like"/>
    <property type="match status" value="1"/>
</dbReference>
<gene>
    <name evidence="8" type="ORF">Sgleb_53400</name>
</gene>
<reference evidence="8 9" key="1">
    <citation type="submission" date="2019-12" db="EMBL/GenBank/DDBJ databases">
        <title>Whole genome shotgun sequence of Streptomyces hygroscopicus subsp. glebosus NBRC 13786.</title>
        <authorList>
            <person name="Ichikawa N."/>
            <person name="Kimura A."/>
            <person name="Kitahashi Y."/>
            <person name="Komaki H."/>
            <person name="Tamura T."/>
        </authorList>
    </citation>
    <scope>NUCLEOTIDE SEQUENCE [LARGE SCALE GENOMIC DNA]</scope>
    <source>
        <strain evidence="8 9">NBRC 13786</strain>
    </source>
</reference>
<dbReference type="InterPro" id="IPR036318">
    <property type="entry name" value="FAD-bd_PCMH-like_sf"/>
</dbReference>
<comment type="caution">
    <text evidence="8">The sequence shown here is derived from an EMBL/GenBank/DDBJ whole genome shotgun (WGS) entry which is preliminary data.</text>
</comment>
<dbReference type="Proteomes" id="UP000430079">
    <property type="component" value="Unassembled WGS sequence"/>
</dbReference>
<evidence type="ECO:0000256" key="1">
    <source>
        <dbReference type="ARBA" id="ARBA00001974"/>
    </source>
</evidence>
<dbReference type="AlphaFoldDB" id="A0A640T0F0"/>
<evidence type="ECO:0000313" key="9">
    <source>
        <dbReference type="Proteomes" id="UP000430079"/>
    </source>
</evidence>
<dbReference type="InterPro" id="IPR012951">
    <property type="entry name" value="BBE"/>
</dbReference>
<organism evidence="8 9">
    <name type="scientific">Streptomyces glebosus</name>
    <dbReference type="NCBI Taxonomy" id="249580"/>
    <lineage>
        <taxon>Bacteria</taxon>
        <taxon>Bacillati</taxon>
        <taxon>Actinomycetota</taxon>
        <taxon>Actinomycetes</taxon>
        <taxon>Kitasatosporales</taxon>
        <taxon>Streptomycetaceae</taxon>
        <taxon>Streptomyces</taxon>
    </lineage>
</organism>
<dbReference type="PROSITE" id="PS51387">
    <property type="entry name" value="FAD_PCMH"/>
    <property type="match status" value="1"/>
</dbReference>
<keyword evidence="4" id="KW-0274">FAD</keyword>
<feature type="domain" description="FAD-binding PCMH-type" evidence="7">
    <location>
        <begin position="37"/>
        <end position="218"/>
    </location>
</feature>
<evidence type="ECO:0000256" key="3">
    <source>
        <dbReference type="ARBA" id="ARBA00022630"/>
    </source>
</evidence>
<evidence type="ECO:0000259" key="7">
    <source>
        <dbReference type="PROSITE" id="PS51387"/>
    </source>
</evidence>
<evidence type="ECO:0000256" key="2">
    <source>
        <dbReference type="ARBA" id="ARBA00005466"/>
    </source>
</evidence>
<dbReference type="Gene3D" id="3.40.462.20">
    <property type="match status" value="1"/>
</dbReference>
<comment type="similarity">
    <text evidence="2">Belongs to the oxygen-dependent FAD-linked oxidoreductase family.</text>
</comment>
<dbReference type="Gene3D" id="3.30.465.10">
    <property type="match status" value="1"/>
</dbReference>
<dbReference type="GO" id="GO:0016491">
    <property type="term" value="F:oxidoreductase activity"/>
    <property type="evidence" value="ECO:0007669"/>
    <property type="project" value="UniProtKB-KW"/>
</dbReference>
<comment type="cofactor">
    <cofactor evidence="1">
        <name>FAD</name>
        <dbReference type="ChEBI" id="CHEBI:57692"/>
    </cofactor>
</comment>
<name>A0A640T0F0_9ACTN</name>
<keyword evidence="3" id="KW-0285">Flavoprotein</keyword>
<dbReference type="GO" id="GO:0071949">
    <property type="term" value="F:FAD binding"/>
    <property type="evidence" value="ECO:0007669"/>
    <property type="project" value="InterPro"/>
</dbReference>
<dbReference type="InterPro" id="IPR050416">
    <property type="entry name" value="FAD-linked_Oxidoreductase"/>
</dbReference>
<feature type="region of interest" description="Disordered" evidence="6">
    <location>
        <begin position="1"/>
        <end position="21"/>
    </location>
</feature>
<dbReference type="PANTHER" id="PTHR42973:SF39">
    <property type="entry name" value="FAD-BINDING PCMH-TYPE DOMAIN-CONTAINING PROTEIN"/>
    <property type="match status" value="1"/>
</dbReference>
<dbReference type="InterPro" id="IPR006094">
    <property type="entry name" value="Oxid_FAD_bind_N"/>
</dbReference>
<evidence type="ECO:0000256" key="5">
    <source>
        <dbReference type="ARBA" id="ARBA00023002"/>
    </source>
</evidence>
<dbReference type="InterPro" id="IPR016166">
    <property type="entry name" value="FAD-bd_PCMH"/>
</dbReference>
<dbReference type="RefSeq" id="WP_190145409.1">
    <property type="nucleotide sequence ID" value="NZ_BLIO01000001.1"/>
</dbReference>
<proteinExistence type="inferred from homology"/>
<dbReference type="Pfam" id="PF01565">
    <property type="entry name" value="FAD_binding_4"/>
    <property type="match status" value="1"/>
</dbReference>
<evidence type="ECO:0000256" key="6">
    <source>
        <dbReference type="SAM" id="MobiDB-lite"/>
    </source>
</evidence>
<sequence length="517" mass="56831">MHADQEDALTTPREFGPASVGPDDRRYLDLVSGFNRRWQAAPEHIRLVGSTEQVVRAVQEAVDTGKRLSIRSGGHSYGDFTYHKDVDIIVDLGMMNDISYDPHRKAFAVQSGAQLGEIYERLFRGWGVTLPGGVCPSVGIGGHATGGGHGLLSRQFGYVCDLIEAVEIVVVDRHRKARTVIASRKDTGDLRDLWWACSGGGGGSFGVITKFWFRSRDASGHQPERQLPQPPREVLIGTVFASWDQLDLTAFTHLVRNQCQWYIDHSAPGSPGEALCGLLFLQHVSSGGIGLLTQVDAAAPDAEKLLESYLGAVTANTGLTGPFPSRRLPWLASTVTIDTSNPTVETNATLRAAIKHAFLRQSFTDEQCATMYRQLTRRDYLNTPPGSALIQLGAMAGGRMNAPAPSDTALFQRRSACVALFETFWTEPAEDDRHLAWLRELYGEVFASTGGYPVPGDRYQGCNINAPDLDILDPAHNTSGVPWHTFYFGENYPRLQRTKARWDPTDAFRHSMSVKAT</sequence>
<dbReference type="InterPro" id="IPR016169">
    <property type="entry name" value="FAD-bd_PCMH_sub2"/>
</dbReference>
<dbReference type="Pfam" id="PF08031">
    <property type="entry name" value="BBE"/>
    <property type="match status" value="1"/>
</dbReference>
<dbReference type="EMBL" id="BLIO01000001">
    <property type="protein sequence ID" value="GFE17293.1"/>
    <property type="molecule type" value="Genomic_DNA"/>
</dbReference>
<dbReference type="PANTHER" id="PTHR42973">
    <property type="entry name" value="BINDING OXIDOREDUCTASE, PUTATIVE (AFU_ORTHOLOGUE AFUA_1G17690)-RELATED"/>
    <property type="match status" value="1"/>
</dbReference>
<keyword evidence="5" id="KW-0560">Oxidoreductase</keyword>
<evidence type="ECO:0000313" key="8">
    <source>
        <dbReference type="EMBL" id="GFE17293.1"/>
    </source>
</evidence>